<organism evidence="1 2">
    <name type="scientific">Smallanthus sonchifolius</name>
    <dbReference type="NCBI Taxonomy" id="185202"/>
    <lineage>
        <taxon>Eukaryota</taxon>
        <taxon>Viridiplantae</taxon>
        <taxon>Streptophyta</taxon>
        <taxon>Embryophyta</taxon>
        <taxon>Tracheophyta</taxon>
        <taxon>Spermatophyta</taxon>
        <taxon>Magnoliopsida</taxon>
        <taxon>eudicotyledons</taxon>
        <taxon>Gunneridae</taxon>
        <taxon>Pentapetalae</taxon>
        <taxon>asterids</taxon>
        <taxon>campanulids</taxon>
        <taxon>Asterales</taxon>
        <taxon>Asteraceae</taxon>
        <taxon>Asteroideae</taxon>
        <taxon>Heliantheae alliance</taxon>
        <taxon>Millerieae</taxon>
        <taxon>Smallanthus</taxon>
    </lineage>
</organism>
<keyword evidence="2" id="KW-1185">Reference proteome</keyword>
<evidence type="ECO:0000313" key="1">
    <source>
        <dbReference type="EMBL" id="KAI3797112.1"/>
    </source>
</evidence>
<sequence>MLRKKDQPPSALPSRRSARGAAKSASTEGEEVEAPALPSAGLGESQKGPIRSPQPPSLVLPIEVCNTNKENSTIPSVTVSLNDSEQDAGMDKANDSAKKSYGIAGFFPAGNLDSADFYPVGKSTYAGTASLAGMSALDSSGSPGVQSNVPVHDTMELEIESHTDENMCMEGGELPMQPHEVAADQEVSVETLHGNMHADDDGATVPSAIDGVALGLNNGTDMVQESVGPVHVSSVEKVNVGLDSSEGVDMHAHEKGVHNVGIIGGKKVGKKKHLSDDELNMDGQEDASEEVESEMDGDGLIGSTASRLDMHKVQVRASVVAACGSGGVDFGLGRYGLACVLGLGLSLDGVGLGCMSLVSCWFESRGIIGPRMVGVGWDGARLGFTCAWDIHAWGCLNLGLI</sequence>
<comment type="caution">
    <text evidence="1">The sequence shown here is derived from an EMBL/GenBank/DDBJ whole genome shotgun (WGS) entry which is preliminary data.</text>
</comment>
<protein>
    <submittedName>
        <fullName evidence="1">Uncharacterized protein</fullName>
    </submittedName>
</protein>
<name>A0ACB9HQJ7_9ASTR</name>
<evidence type="ECO:0000313" key="2">
    <source>
        <dbReference type="Proteomes" id="UP001056120"/>
    </source>
</evidence>
<dbReference type="EMBL" id="CM042029">
    <property type="protein sequence ID" value="KAI3797112.1"/>
    <property type="molecule type" value="Genomic_DNA"/>
</dbReference>
<accession>A0ACB9HQJ7</accession>
<dbReference type="Proteomes" id="UP001056120">
    <property type="component" value="Linkage Group LG12"/>
</dbReference>
<gene>
    <name evidence="1" type="ORF">L1987_39804</name>
</gene>
<reference evidence="2" key="1">
    <citation type="journal article" date="2022" name="Mol. Ecol. Resour.">
        <title>The genomes of chicory, endive, great burdock and yacon provide insights into Asteraceae palaeo-polyploidization history and plant inulin production.</title>
        <authorList>
            <person name="Fan W."/>
            <person name="Wang S."/>
            <person name="Wang H."/>
            <person name="Wang A."/>
            <person name="Jiang F."/>
            <person name="Liu H."/>
            <person name="Zhao H."/>
            <person name="Xu D."/>
            <person name="Zhang Y."/>
        </authorList>
    </citation>
    <scope>NUCLEOTIDE SEQUENCE [LARGE SCALE GENOMIC DNA]</scope>
    <source>
        <strain evidence="2">cv. Yunnan</strain>
    </source>
</reference>
<proteinExistence type="predicted"/>
<reference evidence="1 2" key="2">
    <citation type="journal article" date="2022" name="Mol. Ecol. Resour.">
        <title>The genomes of chicory, endive, great burdock and yacon provide insights into Asteraceae paleo-polyploidization history and plant inulin production.</title>
        <authorList>
            <person name="Fan W."/>
            <person name="Wang S."/>
            <person name="Wang H."/>
            <person name="Wang A."/>
            <person name="Jiang F."/>
            <person name="Liu H."/>
            <person name="Zhao H."/>
            <person name="Xu D."/>
            <person name="Zhang Y."/>
        </authorList>
    </citation>
    <scope>NUCLEOTIDE SEQUENCE [LARGE SCALE GENOMIC DNA]</scope>
    <source>
        <strain evidence="2">cv. Yunnan</strain>
        <tissue evidence="1">Leaves</tissue>
    </source>
</reference>